<comment type="caution">
    <text evidence="1">The sequence shown here is derived from an EMBL/GenBank/DDBJ whole genome shotgun (WGS) entry which is preliminary data.</text>
</comment>
<proteinExistence type="predicted"/>
<organism evidence="1 2">
    <name type="scientific">Chryseobacterium salviniae</name>
    <dbReference type="NCBI Taxonomy" id="3101750"/>
    <lineage>
        <taxon>Bacteria</taxon>
        <taxon>Pseudomonadati</taxon>
        <taxon>Bacteroidota</taxon>
        <taxon>Flavobacteriia</taxon>
        <taxon>Flavobacteriales</taxon>
        <taxon>Weeksellaceae</taxon>
        <taxon>Chryseobacterium group</taxon>
        <taxon>Chryseobacterium</taxon>
    </lineage>
</organism>
<sequence length="227" mass="24824">MMDENLTSSKFDLLTIVNFVAPSLQDIKLEVDELRNSHPKLNNSELSKKYSKKIIRNYTSIGIASALPSVIPGIGTIGQVAIEGTTVTADLTLMLRLMAKICYGIGVINNKDMEQGFNQDFIYILGIWSGVILSAKVATEKIGTKVAIVQFNRNVSGQMLQKINRRVGTTILTKWGTKRGGIALGKLIPFGVGATVGGGFNYYTMSGFSNAAIKHYESEHDNEYIII</sequence>
<evidence type="ECO:0000313" key="2">
    <source>
        <dbReference type="Proteomes" id="UP001348397"/>
    </source>
</evidence>
<evidence type="ECO:0008006" key="3">
    <source>
        <dbReference type="Google" id="ProtNLM"/>
    </source>
</evidence>
<dbReference type="EMBL" id="JAYLAA010000012">
    <property type="protein sequence ID" value="MEC3874602.1"/>
    <property type="molecule type" value="Genomic_DNA"/>
</dbReference>
<evidence type="ECO:0000313" key="1">
    <source>
        <dbReference type="EMBL" id="MEC3874602.1"/>
    </source>
</evidence>
<keyword evidence="2" id="KW-1185">Reference proteome</keyword>
<reference evidence="1 2" key="1">
    <citation type="submission" date="2024-01" db="EMBL/GenBank/DDBJ databases">
        <title>Chryseobacterium sp. T9W2-O.</title>
        <authorList>
            <person name="Maltman C."/>
        </authorList>
    </citation>
    <scope>NUCLEOTIDE SEQUENCE [LARGE SCALE GENOMIC DNA]</scope>
    <source>
        <strain evidence="1 2">T9W2-O</strain>
    </source>
</reference>
<name>A0ABU6HQ47_9FLAO</name>
<accession>A0ABU6HQ47</accession>
<dbReference type="RefSeq" id="WP_326319672.1">
    <property type="nucleotide sequence ID" value="NZ_JAYLAA010000012.1"/>
</dbReference>
<dbReference type="Proteomes" id="UP001348397">
    <property type="component" value="Unassembled WGS sequence"/>
</dbReference>
<protein>
    <recommendedName>
        <fullName evidence="3">EcsC protein family protein</fullName>
    </recommendedName>
</protein>
<gene>
    <name evidence="1" type="ORF">SOP96_02620</name>
</gene>